<reference evidence="3" key="1">
    <citation type="journal article" date="2019" name="Int. J. Syst. Evol. Microbiol.">
        <title>The Global Catalogue of Microorganisms (GCM) 10K type strain sequencing project: providing services to taxonomists for standard genome sequencing and annotation.</title>
        <authorList>
            <consortium name="The Broad Institute Genomics Platform"/>
            <consortium name="The Broad Institute Genome Sequencing Center for Infectious Disease"/>
            <person name="Wu L."/>
            <person name="Ma J."/>
        </authorList>
    </citation>
    <scope>NUCLEOTIDE SEQUENCE [LARGE SCALE GENOMIC DNA]</scope>
    <source>
        <strain evidence="3">JCM 18126</strain>
    </source>
</reference>
<proteinExistence type="predicted"/>
<feature type="chain" id="PRO_5045394477" description="Lipoprotein" evidence="1">
    <location>
        <begin position="27"/>
        <end position="111"/>
    </location>
</feature>
<dbReference type="RefSeq" id="WP_345711491.1">
    <property type="nucleotide sequence ID" value="NZ_BAABIL010000155.1"/>
</dbReference>
<evidence type="ECO:0008006" key="4">
    <source>
        <dbReference type="Google" id="ProtNLM"/>
    </source>
</evidence>
<keyword evidence="3" id="KW-1185">Reference proteome</keyword>
<name>A0ABP9HJB3_9ACTN</name>
<dbReference type="Proteomes" id="UP001501195">
    <property type="component" value="Unassembled WGS sequence"/>
</dbReference>
<accession>A0ABP9HJB3</accession>
<dbReference type="PROSITE" id="PS51257">
    <property type="entry name" value="PROKAR_LIPOPROTEIN"/>
    <property type="match status" value="1"/>
</dbReference>
<evidence type="ECO:0000313" key="3">
    <source>
        <dbReference type="Proteomes" id="UP001501195"/>
    </source>
</evidence>
<evidence type="ECO:0000256" key="1">
    <source>
        <dbReference type="SAM" id="SignalP"/>
    </source>
</evidence>
<comment type="caution">
    <text evidence="2">The sequence shown here is derived from an EMBL/GenBank/DDBJ whole genome shotgun (WGS) entry which is preliminary data.</text>
</comment>
<protein>
    <recommendedName>
        <fullName evidence="4">Lipoprotein</fullName>
    </recommendedName>
</protein>
<keyword evidence="1" id="KW-0732">Signal</keyword>
<feature type="signal peptide" evidence="1">
    <location>
        <begin position="1"/>
        <end position="26"/>
    </location>
</feature>
<organism evidence="2 3">
    <name type="scientific">Kineococcus glutinatus</name>
    <dbReference type="NCBI Taxonomy" id="1070872"/>
    <lineage>
        <taxon>Bacteria</taxon>
        <taxon>Bacillati</taxon>
        <taxon>Actinomycetota</taxon>
        <taxon>Actinomycetes</taxon>
        <taxon>Kineosporiales</taxon>
        <taxon>Kineosporiaceae</taxon>
        <taxon>Kineococcus</taxon>
    </lineage>
</organism>
<gene>
    <name evidence="2" type="ORF">GCM10023225_11990</name>
</gene>
<sequence length="111" mass="11455">MRTTTAQRVATALTALALLAGTAACGGSTENGTQVECTLDDCTITFPREGRPEVSVLGVDATLLEAGDDSVRLEVAGQEVSLDVGTETQVAGFTAGLERLTDTEAVVVLKR</sequence>
<dbReference type="EMBL" id="BAABIL010000155">
    <property type="protein sequence ID" value="GAA4971891.1"/>
    <property type="molecule type" value="Genomic_DNA"/>
</dbReference>
<evidence type="ECO:0000313" key="2">
    <source>
        <dbReference type="EMBL" id="GAA4971891.1"/>
    </source>
</evidence>